<keyword evidence="1" id="KW-0732">Signal</keyword>
<dbReference type="Proteomes" id="UP000748756">
    <property type="component" value="Unassembled WGS sequence"/>
</dbReference>
<evidence type="ECO:0000256" key="1">
    <source>
        <dbReference type="SAM" id="SignalP"/>
    </source>
</evidence>
<keyword evidence="3" id="KW-1185">Reference proteome</keyword>
<name>A0A9P5S7C8_9FUNG</name>
<evidence type="ECO:0000313" key="3">
    <source>
        <dbReference type="Proteomes" id="UP000748756"/>
    </source>
</evidence>
<accession>A0A9P5S7C8</accession>
<organism evidence="2 3">
    <name type="scientific">Linnemannia schmuckeri</name>
    <dbReference type="NCBI Taxonomy" id="64567"/>
    <lineage>
        <taxon>Eukaryota</taxon>
        <taxon>Fungi</taxon>
        <taxon>Fungi incertae sedis</taxon>
        <taxon>Mucoromycota</taxon>
        <taxon>Mortierellomycotina</taxon>
        <taxon>Mortierellomycetes</taxon>
        <taxon>Mortierellales</taxon>
        <taxon>Mortierellaceae</taxon>
        <taxon>Linnemannia</taxon>
    </lineage>
</organism>
<evidence type="ECO:0000313" key="2">
    <source>
        <dbReference type="EMBL" id="KAF9156991.1"/>
    </source>
</evidence>
<proteinExistence type="predicted"/>
<sequence length="102" mass="10770">MKIATILAILATITLATPTHTAPAASPSDPLPLTELSPLMVSILSRVVKYIHRGFKAFVKAMSRSFATCAPSATSSPAVCVNDSIDLWAAQNDGPSLRFQIS</sequence>
<dbReference type="EMBL" id="JAAAUQ010000005">
    <property type="protein sequence ID" value="KAF9156991.1"/>
    <property type="molecule type" value="Genomic_DNA"/>
</dbReference>
<feature type="signal peptide" evidence="1">
    <location>
        <begin position="1"/>
        <end position="16"/>
    </location>
</feature>
<gene>
    <name evidence="2" type="ORF">BG015_008494</name>
</gene>
<comment type="caution">
    <text evidence="2">The sequence shown here is derived from an EMBL/GenBank/DDBJ whole genome shotgun (WGS) entry which is preliminary data.</text>
</comment>
<feature type="chain" id="PRO_5040474652" evidence="1">
    <location>
        <begin position="17"/>
        <end position="102"/>
    </location>
</feature>
<dbReference type="AlphaFoldDB" id="A0A9P5S7C8"/>
<reference evidence="2" key="1">
    <citation type="journal article" date="2020" name="Fungal Divers.">
        <title>Resolving the Mortierellaceae phylogeny through synthesis of multi-gene phylogenetics and phylogenomics.</title>
        <authorList>
            <person name="Vandepol N."/>
            <person name="Liber J."/>
            <person name="Desiro A."/>
            <person name="Na H."/>
            <person name="Kennedy M."/>
            <person name="Barry K."/>
            <person name="Grigoriev I.V."/>
            <person name="Miller A.N."/>
            <person name="O'Donnell K."/>
            <person name="Stajich J.E."/>
            <person name="Bonito G."/>
        </authorList>
    </citation>
    <scope>NUCLEOTIDE SEQUENCE</scope>
    <source>
        <strain evidence="2">NRRL 6426</strain>
    </source>
</reference>
<protein>
    <submittedName>
        <fullName evidence="2">Uncharacterized protein</fullName>
    </submittedName>
</protein>